<dbReference type="AlphaFoldDB" id="A0A6N8EC39"/>
<feature type="chain" id="PRO_5027010706" evidence="1">
    <location>
        <begin position="25"/>
        <end position="160"/>
    </location>
</feature>
<dbReference type="Gene3D" id="1.20.120.20">
    <property type="entry name" value="Apolipoprotein"/>
    <property type="match status" value="1"/>
</dbReference>
<organism evidence="2 3">
    <name type="scientific">Allochromatium palmeri</name>
    <dbReference type="NCBI Taxonomy" id="231048"/>
    <lineage>
        <taxon>Bacteria</taxon>
        <taxon>Pseudomonadati</taxon>
        <taxon>Pseudomonadota</taxon>
        <taxon>Gammaproteobacteria</taxon>
        <taxon>Chromatiales</taxon>
        <taxon>Chromatiaceae</taxon>
        <taxon>Allochromatium</taxon>
    </lineage>
</organism>
<name>A0A6N8EC39_9GAMM</name>
<proteinExistence type="predicted"/>
<gene>
    <name evidence="2" type="ORF">GJ668_08100</name>
</gene>
<dbReference type="EMBL" id="WNKT01000013">
    <property type="protein sequence ID" value="MTW21060.1"/>
    <property type="molecule type" value="Genomic_DNA"/>
</dbReference>
<reference evidence="2 3" key="1">
    <citation type="submission" date="2019-11" db="EMBL/GenBank/DDBJ databases">
        <title>Whole-genome sequence of the anaerobic purple sulfur bacterium Allochromatium palmeri DSM 15591.</title>
        <authorList>
            <person name="Kyndt J.A."/>
            <person name="Meyer T.E."/>
        </authorList>
    </citation>
    <scope>NUCLEOTIDE SEQUENCE [LARGE SCALE GENOMIC DNA]</scope>
    <source>
        <strain evidence="2 3">DSM 15591</strain>
    </source>
</reference>
<sequence length="160" mass="17808">MKPMTPMNVTLFLALFTLSAMSQAEMANDAAASDTQPPSVEAIEQDTQDLLESLKAYGADQRQEAVEATKTALDAADKRIDTLQTRLDDNWDSMSEAAREKAQASMKALRERRTQVAEWYGSMKSSSESAWDEIKEGFAQAYQALDEAWDDTVQAFDSEH</sequence>
<dbReference type="OrthoDB" id="7865349at2"/>
<dbReference type="RefSeq" id="WP_155449651.1">
    <property type="nucleotide sequence ID" value="NZ_WNKT01000013.1"/>
</dbReference>
<evidence type="ECO:0000256" key="1">
    <source>
        <dbReference type="SAM" id="SignalP"/>
    </source>
</evidence>
<accession>A0A6N8EC39</accession>
<protein>
    <submittedName>
        <fullName evidence="2">Uncharacterized protein</fullName>
    </submittedName>
</protein>
<feature type="signal peptide" evidence="1">
    <location>
        <begin position="1"/>
        <end position="24"/>
    </location>
</feature>
<keyword evidence="1" id="KW-0732">Signal</keyword>
<dbReference type="Proteomes" id="UP000434044">
    <property type="component" value="Unassembled WGS sequence"/>
</dbReference>
<evidence type="ECO:0000313" key="2">
    <source>
        <dbReference type="EMBL" id="MTW21060.1"/>
    </source>
</evidence>
<dbReference type="SUPFAM" id="SSF58113">
    <property type="entry name" value="Apolipoprotein A-I"/>
    <property type="match status" value="1"/>
</dbReference>
<evidence type="ECO:0000313" key="3">
    <source>
        <dbReference type="Proteomes" id="UP000434044"/>
    </source>
</evidence>
<comment type="caution">
    <text evidence="2">The sequence shown here is derived from an EMBL/GenBank/DDBJ whole genome shotgun (WGS) entry which is preliminary data.</text>
</comment>
<keyword evidence="3" id="KW-1185">Reference proteome</keyword>